<organism evidence="2 3">
    <name type="scientific">Dichanthelium oligosanthes</name>
    <dbReference type="NCBI Taxonomy" id="888268"/>
    <lineage>
        <taxon>Eukaryota</taxon>
        <taxon>Viridiplantae</taxon>
        <taxon>Streptophyta</taxon>
        <taxon>Embryophyta</taxon>
        <taxon>Tracheophyta</taxon>
        <taxon>Spermatophyta</taxon>
        <taxon>Magnoliopsida</taxon>
        <taxon>Liliopsida</taxon>
        <taxon>Poales</taxon>
        <taxon>Poaceae</taxon>
        <taxon>PACMAD clade</taxon>
        <taxon>Panicoideae</taxon>
        <taxon>Panicodae</taxon>
        <taxon>Paniceae</taxon>
        <taxon>Dichantheliinae</taxon>
        <taxon>Dichanthelium</taxon>
    </lineage>
</organism>
<evidence type="ECO:0000256" key="1">
    <source>
        <dbReference type="SAM" id="MobiDB-lite"/>
    </source>
</evidence>
<reference evidence="2 3" key="1">
    <citation type="submission" date="2016-09" db="EMBL/GenBank/DDBJ databases">
        <title>The draft genome of Dichanthelium oligosanthes: A C3 panicoid grass species.</title>
        <authorList>
            <person name="Studer A.J."/>
            <person name="Schnable J.C."/>
            <person name="Brutnell T.P."/>
        </authorList>
    </citation>
    <scope>NUCLEOTIDE SEQUENCE [LARGE SCALE GENOMIC DNA]</scope>
    <source>
        <strain evidence="3">cv. Kellogg 1175</strain>
        <tissue evidence="2">Leaf</tissue>
    </source>
</reference>
<protein>
    <submittedName>
        <fullName evidence="2">Uncharacterized protein</fullName>
    </submittedName>
</protein>
<evidence type="ECO:0000313" key="2">
    <source>
        <dbReference type="EMBL" id="OEL29059.1"/>
    </source>
</evidence>
<proteinExistence type="predicted"/>
<gene>
    <name evidence="2" type="ORF">BAE44_0009922</name>
</gene>
<feature type="region of interest" description="Disordered" evidence="1">
    <location>
        <begin position="1"/>
        <end position="32"/>
    </location>
</feature>
<comment type="caution">
    <text evidence="2">The sequence shown here is derived from an EMBL/GenBank/DDBJ whole genome shotgun (WGS) entry which is preliminary data.</text>
</comment>
<dbReference type="EMBL" id="LWDX02028561">
    <property type="protein sequence ID" value="OEL29059.1"/>
    <property type="molecule type" value="Genomic_DNA"/>
</dbReference>
<sequence>TFRLRVRPTPEPAGQISAPIQTCRSRGKPSNARTAACRPMRCAAPSPRACST</sequence>
<accession>A0A1E5VVE2</accession>
<evidence type="ECO:0000313" key="3">
    <source>
        <dbReference type="Proteomes" id="UP000095767"/>
    </source>
</evidence>
<dbReference type="Proteomes" id="UP000095767">
    <property type="component" value="Unassembled WGS sequence"/>
</dbReference>
<name>A0A1E5VVE2_9POAL</name>
<dbReference type="AlphaFoldDB" id="A0A1E5VVE2"/>
<keyword evidence="3" id="KW-1185">Reference proteome</keyword>
<feature type="non-terminal residue" evidence="2">
    <location>
        <position position="1"/>
    </location>
</feature>